<organism evidence="1">
    <name type="scientific">freshwater metagenome</name>
    <dbReference type="NCBI Taxonomy" id="449393"/>
    <lineage>
        <taxon>unclassified sequences</taxon>
        <taxon>metagenomes</taxon>
        <taxon>ecological metagenomes</taxon>
    </lineage>
</organism>
<accession>A0A6J6N545</accession>
<proteinExistence type="predicted"/>
<dbReference type="AlphaFoldDB" id="A0A6J6N545"/>
<sequence>MVSHDEGAVQALKPERVILLPDGDEDIWKEEYFDLVAID</sequence>
<dbReference type="EMBL" id="CAEZXC010000082">
    <property type="protein sequence ID" value="CAB4681731.1"/>
    <property type="molecule type" value="Genomic_DNA"/>
</dbReference>
<protein>
    <submittedName>
        <fullName evidence="1">Unannotated protein</fullName>
    </submittedName>
</protein>
<name>A0A6J6N545_9ZZZZ</name>
<evidence type="ECO:0000313" key="1">
    <source>
        <dbReference type="EMBL" id="CAB4681731.1"/>
    </source>
</evidence>
<gene>
    <name evidence="1" type="ORF">UFOPK2340_01159</name>
</gene>
<reference evidence="1" key="1">
    <citation type="submission" date="2020-05" db="EMBL/GenBank/DDBJ databases">
        <authorList>
            <person name="Chiriac C."/>
            <person name="Salcher M."/>
            <person name="Ghai R."/>
            <person name="Kavagutti S V."/>
        </authorList>
    </citation>
    <scope>NUCLEOTIDE SEQUENCE</scope>
</reference>